<dbReference type="AlphaFoldDB" id="W9XG68"/>
<organism evidence="2 3">
    <name type="scientific">Capronia coronata CBS 617.96</name>
    <dbReference type="NCBI Taxonomy" id="1182541"/>
    <lineage>
        <taxon>Eukaryota</taxon>
        <taxon>Fungi</taxon>
        <taxon>Dikarya</taxon>
        <taxon>Ascomycota</taxon>
        <taxon>Pezizomycotina</taxon>
        <taxon>Eurotiomycetes</taxon>
        <taxon>Chaetothyriomycetidae</taxon>
        <taxon>Chaetothyriales</taxon>
        <taxon>Herpotrichiellaceae</taxon>
        <taxon>Capronia</taxon>
    </lineage>
</organism>
<dbReference type="RefSeq" id="XP_007727809.1">
    <property type="nucleotide sequence ID" value="XM_007729619.1"/>
</dbReference>
<dbReference type="OrthoDB" id="189997at2759"/>
<accession>W9XG68</accession>
<dbReference type="GeneID" id="19163608"/>
<keyword evidence="3" id="KW-1185">Reference proteome</keyword>
<reference evidence="2 3" key="1">
    <citation type="submission" date="2013-03" db="EMBL/GenBank/DDBJ databases">
        <title>The Genome Sequence of Capronia coronata CBS 617.96.</title>
        <authorList>
            <consortium name="The Broad Institute Genomics Platform"/>
            <person name="Cuomo C."/>
            <person name="de Hoog S."/>
            <person name="Gorbushina A."/>
            <person name="Walker B."/>
            <person name="Young S.K."/>
            <person name="Zeng Q."/>
            <person name="Gargeya S."/>
            <person name="Fitzgerald M."/>
            <person name="Haas B."/>
            <person name="Abouelleil A."/>
            <person name="Allen A.W."/>
            <person name="Alvarado L."/>
            <person name="Arachchi H.M."/>
            <person name="Berlin A.M."/>
            <person name="Chapman S.B."/>
            <person name="Gainer-Dewar J."/>
            <person name="Goldberg J."/>
            <person name="Griggs A."/>
            <person name="Gujja S."/>
            <person name="Hansen M."/>
            <person name="Howarth C."/>
            <person name="Imamovic A."/>
            <person name="Ireland A."/>
            <person name="Larimer J."/>
            <person name="McCowan C."/>
            <person name="Murphy C."/>
            <person name="Pearson M."/>
            <person name="Poon T.W."/>
            <person name="Priest M."/>
            <person name="Roberts A."/>
            <person name="Saif S."/>
            <person name="Shea T."/>
            <person name="Sisk P."/>
            <person name="Sykes S."/>
            <person name="Wortman J."/>
            <person name="Nusbaum C."/>
            <person name="Birren B."/>
        </authorList>
    </citation>
    <scope>NUCLEOTIDE SEQUENCE [LARGE SCALE GENOMIC DNA]</scope>
    <source>
        <strain evidence="2 3">CBS 617.96</strain>
    </source>
</reference>
<dbReference type="PANTHER" id="PTHR34180">
    <property type="entry name" value="PEPTIDASE C45"/>
    <property type="match status" value="1"/>
</dbReference>
<proteinExistence type="predicted"/>
<feature type="domain" description="Peptidase C45 hydrolase" evidence="1">
    <location>
        <begin position="126"/>
        <end position="357"/>
    </location>
</feature>
<comment type="caution">
    <text evidence="2">The sequence shown here is derived from an EMBL/GenBank/DDBJ whole genome shotgun (WGS) entry which is preliminary data.</text>
</comment>
<dbReference type="EMBL" id="AMWN01000009">
    <property type="protein sequence ID" value="EXJ79497.1"/>
    <property type="molecule type" value="Genomic_DNA"/>
</dbReference>
<dbReference type="STRING" id="1182541.W9XG68"/>
<sequence>MVANANITMDDPKVKTVHCAGSPFEIGFTHGSSASAEVHQNVATYTMFFRETAKLTWAQARERAISRFLPTIKMQWPEIVEEMQGIAEGAGGGLTLDDIVTLNVRTEIAFTNYTDGCTSIGQAAEGGKMFLAQNWDMIPELQQGMVFLHIAPAGSPIVLRFNGEAGIVGKIGMNSAGFGLCMNALRSAALNPNNMPVHVMSRRLLQYATSYDDAIAIIEKFGVASSINYLLADKNGKHGDLECSPVGKFLIVPQKGYVAHSNHFYGPGRPSTLIDHPAADSLTRLARLQELTEQDMRQGLPTTFDSLRARFSDEQSTPPAICRAVPPGAVGIDRIITLSTIIMELTSCTAKVTIGRPCDDLPVVNWSF</sequence>
<dbReference type="InterPro" id="IPR047794">
    <property type="entry name" value="C45_proenzyme-like"/>
</dbReference>
<dbReference type="NCBIfam" id="NF040521">
    <property type="entry name" value="C45_proenzyme"/>
    <property type="match status" value="1"/>
</dbReference>
<protein>
    <recommendedName>
        <fullName evidence="1">Peptidase C45 hydrolase domain-containing protein</fullName>
    </recommendedName>
</protein>
<name>W9XG68_9EURO</name>
<dbReference type="Gene3D" id="3.60.60.10">
    <property type="entry name" value="Penicillin V Acylase, Chain A"/>
    <property type="match status" value="1"/>
</dbReference>
<dbReference type="InterPro" id="IPR005079">
    <property type="entry name" value="Peptidase_C45_hydrolase"/>
</dbReference>
<dbReference type="Gene3D" id="1.10.10.2120">
    <property type="match status" value="1"/>
</dbReference>
<gene>
    <name evidence="2" type="ORF">A1O1_08761</name>
</gene>
<evidence type="ECO:0000313" key="2">
    <source>
        <dbReference type="EMBL" id="EXJ79497.1"/>
    </source>
</evidence>
<dbReference type="Pfam" id="PF03417">
    <property type="entry name" value="AAT"/>
    <property type="match status" value="1"/>
</dbReference>
<dbReference type="HOGENOM" id="CLU_037787_0_1_1"/>
<dbReference type="InterPro" id="IPR047801">
    <property type="entry name" value="Peptidase_C45"/>
</dbReference>
<evidence type="ECO:0000313" key="3">
    <source>
        <dbReference type="Proteomes" id="UP000019484"/>
    </source>
</evidence>
<evidence type="ECO:0000259" key="1">
    <source>
        <dbReference type="Pfam" id="PF03417"/>
    </source>
</evidence>
<dbReference type="Proteomes" id="UP000019484">
    <property type="component" value="Unassembled WGS sequence"/>
</dbReference>
<dbReference type="PANTHER" id="PTHR34180:SF1">
    <property type="entry name" value="BETA-ALANYL-DOPAMINE_CARCININE HYDROLASE"/>
    <property type="match status" value="1"/>
</dbReference>
<dbReference type="eggNOG" id="ENOG502RY9N">
    <property type="taxonomic scope" value="Eukaryota"/>
</dbReference>